<name>A0ABY5KPS2_9CELL</name>
<evidence type="ECO:0000313" key="2">
    <source>
        <dbReference type="EMBL" id="UUI72380.1"/>
    </source>
</evidence>
<dbReference type="Proteomes" id="UP001316384">
    <property type="component" value="Chromosome"/>
</dbReference>
<dbReference type="RefSeq" id="WP_227577942.1">
    <property type="nucleotide sequence ID" value="NZ_CP101987.1"/>
</dbReference>
<evidence type="ECO:0000256" key="1">
    <source>
        <dbReference type="SAM" id="MobiDB-lite"/>
    </source>
</evidence>
<gene>
    <name evidence="2" type="ORF">NP048_02610</name>
</gene>
<feature type="region of interest" description="Disordered" evidence="1">
    <location>
        <begin position="1"/>
        <end position="52"/>
    </location>
</feature>
<evidence type="ECO:0000313" key="3">
    <source>
        <dbReference type="Proteomes" id="UP001316384"/>
    </source>
</evidence>
<keyword evidence="3" id="KW-1185">Reference proteome</keyword>
<accession>A0ABY5KPS2</accession>
<dbReference type="EMBL" id="CP101987">
    <property type="protein sequence ID" value="UUI72380.1"/>
    <property type="molecule type" value="Genomic_DNA"/>
</dbReference>
<protein>
    <submittedName>
        <fullName evidence="2">Uncharacterized protein</fullName>
    </submittedName>
</protein>
<feature type="compositionally biased region" description="Low complexity" evidence="1">
    <location>
        <begin position="9"/>
        <end position="23"/>
    </location>
</feature>
<organism evidence="2 3">
    <name type="scientific">Cellulomonas xiejunii</name>
    <dbReference type="NCBI Taxonomy" id="2968083"/>
    <lineage>
        <taxon>Bacteria</taxon>
        <taxon>Bacillati</taxon>
        <taxon>Actinomycetota</taxon>
        <taxon>Actinomycetes</taxon>
        <taxon>Micrococcales</taxon>
        <taxon>Cellulomonadaceae</taxon>
        <taxon>Cellulomonas</taxon>
    </lineage>
</organism>
<proteinExistence type="predicted"/>
<sequence>MSEETTGYDPNQDPDADPANLNPRTGDAASGDPEADADTDAEAANLNPRGDA</sequence>
<reference evidence="2 3" key="1">
    <citation type="submission" date="2022-07" db="EMBL/GenBank/DDBJ databases">
        <title>Novel species in genus cellulomonas.</title>
        <authorList>
            <person name="Ye L."/>
        </authorList>
    </citation>
    <scope>NUCLEOTIDE SEQUENCE [LARGE SCALE GENOMIC DNA]</scope>
    <source>
        <strain evidence="3">zg-B89</strain>
    </source>
</reference>